<dbReference type="PROSITE" id="PS51833">
    <property type="entry name" value="HDOD"/>
    <property type="match status" value="1"/>
</dbReference>
<reference evidence="2 3" key="1">
    <citation type="journal article" date="2023" name="Ecotoxicol. Environ. Saf.">
        <title>Mercury remediation potential of mercury-resistant strain Rheinheimera metallidurans sp. nov. isolated from a municipal waste dumping site.</title>
        <authorList>
            <person name="Yadav V."/>
            <person name="Manjhi A."/>
            <person name="Vadakedath N."/>
        </authorList>
    </citation>
    <scope>NUCLEOTIDE SEQUENCE [LARGE SCALE GENOMIC DNA]</scope>
    <source>
        <strain evidence="2 3">E-49</strain>
    </source>
</reference>
<dbReference type="PANTHER" id="PTHR33525:SF3">
    <property type="entry name" value="RIBONUCLEASE Y"/>
    <property type="match status" value="1"/>
</dbReference>
<feature type="domain" description="HDOD" evidence="1">
    <location>
        <begin position="23"/>
        <end position="216"/>
    </location>
</feature>
<name>A0ABU8C2J2_9GAMM</name>
<dbReference type="RefSeq" id="WP_335734527.1">
    <property type="nucleotide sequence ID" value="NZ_JALAAR010000002.1"/>
</dbReference>
<organism evidence="2 3">
    <name type="scientific">Rheinheimera muenzenbergensis</name>
    <dbReference type="NCBI Taxonomy" id="1193628"/>
    <lineage>
        <taxon>Bacteria</taxon>
        <taxon>Pseudomonadati</taxon>
        <taxon>Pseudomonadota</taxon>
        <taxon>Gammaproteobacteria</taxon>
        <taxon>Chromatiales</taxon>
        <taxon>Chromatiaceae</taxon>
        <taxon>Rheinheimera</taxon>
    </lineage>
</organism>
<dbReference type="Proteomes" id="UP001375382">
    <property type="component" value="Unassembled WGS sequence"/>
</dbReference>
<dbReference type="SUPFAM" id="SSF109604">
    <property type="entry name" value="HD-domain/PDEase-like"/>
    <property type="match status" value="1"/>
</dbReference>
<accession>A0ABU8C2J2</accession>
<dbReference type="InterPro" id="IPR013976">
    <property type="entry name" value="HDOD"/>
</dbReference>
<dbReference type="Pfam" id="PF08668">
    <property type="entry name" value="HDOD"/>
    <property type="match status" value="1"/>
</dbReference>
<comment type="caution">
    <text evidence="2">The sequence shown here is derived from an EMBL/GenBank/DDBJ whole genome shotgun (WGS) entry which is preliminary data.</text>
</comment>
<dbReference type="InterPro" id="IPR052340">
    <property type="entry name" value="RNase_Y/CdgJ"/>
</dbReference>
<keyword evidence="3" id="KW-1185">Reference proteome</keyword>
<evidence type="ECO:0000313" key="2">
    <source>
        <dbReference type="EMBL" id="MEH8016107.1"/>
    </source>
</evidence>
<proteinExistence type="predicted"/>
<gene>
    <name evidence="2" type="ORF">MN202_02575</name>
</gene>
<evidence type="ECO:0000313" key="3">
    <source>
        <dbReference type="Proteomes" id="UP001375382"/>
    </source>
</evidence>
<sequence>MMSVHHTIEQMLQHKIQHDQLTLPTLPEVALKVRQRSAEQDISLPQMADVISQDPALAARMIKVSNSAFMGRSIKVSTLNQAVTRIGLSQIRNIAIAMALEQVFVSRHKQVQQHLDNLWQNSVQVAAIAAATFSYYTSHVPGTGLNKDVLTLMALVHNIGAMPVLTEAERNEDLLGDPRFLVNLADQLAPQISARILYAWGFAELFVQAALNWRIAKPEQPGPGYTDFIRLAVMAQGNYADANLQQRLLNYYLQCGVIPQTDFMQHPDIQQCYQDVRAIFS</sequence>
<protein>
    <submittedName>
        <fullName evidence="2">HDOD domain-containing protein</fullName>
    </submittedName>
</protein>
<dbReference type="PANTHER" id="PTHR33525">
    <property type="match status" value="1"/>
</dbReference>
<dbReference type="Gene3D" id="1.10.3210.10">
    <property type="entry name" value="Hypothetical protein af1432"/>
    <property type="match status" value="1"/>
</dbReference>
<evidence type="ECO:0000259" key="1">
    <source>
        <dbReference type="PROSITE" id="PS51833"/>
    </source>
</evidence>
<dbReference type="EMBL" id="JALAAR010000002">
    <property type="protein sequence ID" value="MEH8016107.1"/>
    <property type="molecule type" value="Genomic_DNA"/>
</dbReference>